<dbReference type="RefSeq" id="XP_008879232.1">
    <property type="nucleotide sequence ID" value="XM_008881010.1"/>
</dbReference>
<evidence type="ECO:0000256" key="2">
    <source>
        <dbReference type="RuleBase" id="RU003651"/>
    </source>
</evidence>
<dbReference type="GeneID" id="20090541"/>
<dbReference type="InterPro" id="IPR003959">
    <property type="entry name" value="ATPase_AAA_core"/>
</dbReference>
<keyword evidence="2" id="KW-0067">ATP-binding</keyword>
<accession>A0A024TD27</accession>
<feature type="compositionally biased region" description="Basic and acidic residues" evidence="3">
    <location>
        <begin position="542"/>
        <end position="552"/>
    </location>
</feature>
<organism evidence="5">
    <name type="scientific">Aphanomyces invadans</name>
    <dbReference type="NCBI Taxonomy" id="157072"/>
    <lineage>
        <taxon>Eukaryota</taxon>
        <taxon>Sar</taxon>
        <taxon>Stramenopiles</taxon>
        <taxon>Oomycota</taxon>
        <taxon>Saprolegniomycetes</taxon>
        <taxon>Saprolegniales</taxon>
        <taxon>Verrucalvaceae</taxon>
        <taxon>Aphanomyces</taxon>
    </lineage>
</organism>
<proteinExistence type="inferred from homology"/>
<comment type="similarity">
    <text evidence="1">Belongs to the AAA ATPase family. BCS1 subfamily.</text>
</comment>
<dbReference type="InterPro" id="IPR050747">
    <property type="entry name" value="Mitochondrial_chaperone_BCS1"/>
</dbReference>
<dbReference type="SUPFAM" id="SSF52540">
    <property type="entry name" value="P-loop containing nucleoside triphosphate hydrolases"/>
    <property type="match status" value="1"/>
</dbReference>
<sequence>MDQPSKVNIQRDMYICQKQRVLDAYQQGSDDWKVVTKHNGISVTTTWRVVSNNRASLLPRGGARPKWTKVTLEIQEALEIYLNEYCLNTLGQVQAFVLFDFTGNLLFTQTISRHLLGMLYTVKNVRVEPSTSDNAENKLKRQEFAHKFKGHQAANDFYFDETNINIYAKTKGQAQSRSSAEGNAPEEHFRGKKVVIGDEIVRRIERKTHFNARGIIHDYEEHNHILQNAISIYLSDHLDMDKKSGRYEVLDNLNPPEDNDAHAAEREDDLYDDDPYGENESFELQRLKIGALPPLNQWIKIEPELEFYHEVTNDEGGGGNSNGDQGKSLEKSTITFILRSSAADATQRIDSFVNRAFQSYQDAVVAKHKKDKTRYMYMAATQELGPGKSSAAAVVKYKRYGLSDDKTFDSLFFDEKPKLLSLLDNFMTKSGKFGVKGFPYKMGLLLHGPPGTGKTSLIKAVAQYTKRHIVNVSLSKIKTNQELMDMMFDLTFRLYGEDWPATLRFDQIVFVMEDVDCASNVVLARMSGGKMSSRPRRRRNRRDADQDNEKPNGDIGDVENDSAIGPKNLASNRMSGWVPKDKLNLSGLLNVLDGVVDSPGRILIMTTNHPEKLDPALIRPGRVNKKVELGPINGRQTQAMIEHYFATALSQAQRNAVAHVIANASNSFSPAQIEQLCAEHYDIDDMLAELALTVSC</sequence>
<dbReference type="InterPro" id="IPR003960">
    <property type="entry name" value="ATPase_AAA_CS"/>
</dbReference>
<dbReference type="eggNOG" id="KOG0743">
    <property type="taxonomic scope" value="Eukaryota"/>
</dbReference>
<evidence type="ECO:0000313" key="5">
    <source>
        <dbReference type="EMBL" id="ETV92070.1"/>
    </source>
</evidence>
<dbReference type="InterPro" id="IPR027417">
    <property type="entry name" value="P-loop_NTPase"/>
</dbReference>
<dbReference type="Gene3D" id="3.40.50.300">
    <property type="entry name" value="P-loop containing nucleotide triphosphate hydrolases"/>
    <property type="match status" value="1"/>
</dbReference>
<keyword evidence="2" id="KW-0547">Nucleotide-binding</keyword>
<dbReference type="PROSITE" id="PS00674">
    <property type="entry name" value="AAA"/>
    <property type="match status" value="1"/>
</dbReference>
<evidence type="ECO:0000259" key="4">
    <source>
        <dbReference type="SMART" id="SM00382"/>
    </source>
</evidence>
<feature type="region of interest" description="Disordered" evidence="3">
    <location>
        <begin position="528"/>
        <end position="566"/>
    </location>
</feature>
<dbReference type="AlphaFoldDB" id="A0A024TD27"/>
<feature type="domain" description="AAA+ ATPase" evidence="4">
    <location>
        <begin position="440"/>
        <end position="633"/>
    </location>
</feature>
<dbReference type="Pfam" id="PF00004">
    <property type="entry name" value="AAA"/>
    <property type="match status" value="2"/>
</dbReference>
<dbReference type="GO" id="GO:0016887">
    <property type="term" value="F:ATP hydrolysis activity"/>
    <property type="evidence" value="ECO:0007669"/>
    <property type="project" value="InterPro"/>
</dbReference>
<dbReference type="VEuPathDB" id="FungiDB:H310_13491"/>
<name>A0A024TD27_9STRA</name>
<protein>
    <recommendedName>
        <fullName evidence="4">AAA+ ATPase domain-containing protein</fullName>
    </recommendedName>
</protein>
<dbReference type="GO" id="GO:0005524">
    <property type="term" value="F:ATP binding"/>
    <property type="evidence" value="ECO:0007669"/>
    <property type="project" value="UniProtKB-KW"/>
</dbReference>
<gene>
    <name evidence="5" type="ORF">H310_13491</name>
</gene>
<reference evidence="5" key="1">
    <citation type="submission" date="2013-12" db="EMBL/GenBank/DDBJ databases">
        <title>The Genome Sequence of Aphanomyces invadans NJM9701.</title>
        <authorList>
            <consortium name="The Broad Institute Genomics Platform"/>
            <person name="Russ C."/>
            <person name="Tyler B."/>
            <person name="van West P."/>
            <person name="Dieguez-Uribeondo J."/>
            <person name="Young S.K."/>
            <person name="Zeng Q."/>
            <person name="Gargeya S."/>
            <person name="Fitzgerald M."/>
            <person name="Abouelleil A."/>
            <person name="Alvarado L."/>
            <person name="Chapman S.B."/>
            <person name="Gainer-Dewar J."/>
            <person name="Goldberg J."/>
            <person name="Griggs A."/>
            <person name="Gujja S."/>
            <person name="Hansen M."/>
            <person name="Howarth C."/>
            <person name="Imamovic A."/>
            <person name="Ireland A."/>
            <person name="Larimer J."/>
            <person name="McCowan C."/>
            <person name="Murphy C."/>
            <person name="Pearson M."/>
            <person name="Poon T.W."/>
            <person name="Priest M."/>
            <person name="Roberts A."/>
            <person name="Saif S."/>
            <person name="Shea T."/>
            <person name="Sykes S."/>
            <person name="Wortman J."/>
            <person name="Nusbaum C."/>
            <person name="Birren B."/>
        </authorList>
    </citation>
    <scope>NUCLEOTIDE SEQUENCE [LARGE SCALE GENOMIC DNA]</scope>
    <source>
        <strain evidence="5">NJM9701</strain>
    </source>
</reference>
<dbReference type="OrthoDB" id="10251412at2759"/>
<evidence type="ECO:0000256" key="1">
    <source>
        <dbReference type="ARBA" id="ARBA00007448"/>
    </source>
</evidence>
<dbReference type="PANTHER" id="PTHR23070">
    <property type="entry name" value="BCS1 AAA-TYPE ATPASE"/>
    <property type="match status" value="1"/>
</dbReference>
<dbReference type="STRING" id="157072.A0A024TD27"/>
<dbReference type="InterPro" id="IPR003593">
    <property type="entry name" value="AAA+_ATPase"/>
</dbReference>
<dbReference type="SMART" id="SM00382">
    <property type="entry name" value="AAA"/>
    <property type="match status" value="1"/>
</dbReference>
<evidence type="ECO:0000256" key="3">
    <source>
        <dbReference type="SAM" id="MobiDB-lite"/>
    </source>
</evidence>
<dbReference type="EMBL" id="KI914003">
    <property type="protein sequence ID" value="ETV92070.1"/>
    <property type="molecule type" value="Genomic_DNA"/>
</dbReference>